<dbReference type="Proteomes" id="UP000027064">
    <property type="component" value="Unassembled WGS sequence"/>
</dbReference>
<comment type="caution">
    <text evidence="5">The sequence shown here is derived from an EMBL/GenBank/DDBJ whole genome shotgun (WGS) entry which is preliminary data.</text>
</comment>
<dbReference type="OrthoDB" id="636258at2"/>
<dbReference type="Gene3D" id="2.60.120.10">
    <property type="entry name" value="Jelly Rolls"/>
    <property type="match status" value="1"/>
</dbReference>
<reference evidence="5 6" key="1">
    <citation type="submission" date="2014-05" db="EMBL/GenBank/DDBJ databases">
        <title>Genome Sequence of Flavobacterium sp. EM1321.</title>
        <authorList>
            <person name="Shin S.-K."/>
            <person name="Yi H."/>
        </authorList>
    </citation>
    <scope>NUCLEOTIDE SEQUENCE [LARGE SCALE GENOMIC DNA]</scope>
    <source>
        <strain evidence="5 6">EM1321</strain>
    </source>
</reference>
<dbReference type="Pfam" id="PF02311">
    <property type="entry name" value="AraC_binding"/>
    <property type="match status" value="1"/>
</dbReference>
<accession>A0A066WP84</accession>
<evidence type="ECO:0000259" key="4">
    <source>
        <dbReference type="PROSITE" id="PS01124"/>
    </source>
</evidence>
<dbReference type="InterPro" id="IPR018060">
    <property type="entry name" value="HTH_AraC"/>
</dbReference>
<dbReference type="PROSITE" id="PS01124">
    <property type="entry name" value="HTH_ARAC_FAMILY_2"/>
    <property type="match status" value="1"/>
</dbReference>
<dbReference type="Gene3D" id="1.10.10.60">
    <property type="entry name" value="Homeodomain-like"/>
    <property type="match status" value="2"/>
</dbReference>
<evidence type="ECO:0000313" key="5">
    <source>
        <dbReference type="EMBL" id="KDN55691.1"/>
    </source>
</evidence>
<keyword evidence="6" id="KW-1185">Reference proteome</keyword>
<dbReference type="SMART" id="SM00342">
    <property type="entry name" value="HTH_ARAC"/>
    <property type="match status" value="1"/>
</dbReference>
<dbReference type="GO" id="GO:0003700">
    <property type="term" value="F:DNA-binding transcription factor activity"/>
    <property type="evidence" value="ECO:0007669"/>
    <property type="project" value="InterPro"/>
</dbReference>
<dbReference type="RefSeq" id="WP_035658954.1">
    <property type="nucleotide sequence ID" value="NZ_JNCA01000011.1"/>
</dbReference>
<dbReference type="Pfam" id="PF12833">
    <property type="entry name" value="HTH_18"/>
    <property type="match status" value="1"/>
</dbReference>
<sequence>MQRFNSFHSINVFSLELDTWIYELHKHNFYELIFIEEGKGKHLLNEISFTYQKGDVFLLTPDDAHEFIIEEKTIFTYVKFTEQVFIEKLSQNKKTQWEESLKNVLTMNEFNIGSIIMNQQDNDNLFLILRVLKSEFTAKKTFGNEAVMELFGALMTIITRNLNESKNVQNRFSQDIEKLNNILTYLRINALDNNKMKVENIAQRFLMSPNYISIYIKKHTGISLQHHIIQLKLKTAEKLLMQQRFNINEIALKLGFNDASHFNKIFKKYKLVSPREFIENQLKKN</sequence>
<evidence type="ECO:0000313" key="6">
    <source>
        <dbReference type="Proteomes" id="UP000027064"/>
    </source>
</evidence>
<organism evidence="5 6">
    <name type="scientific">Flavobacterium seoulense</name>
    <dbReference type="NCBI Taxonomy" id="1492738"/>
    <lineage>
        <taxon>Bacteria</taxon>
        <taxon>Pseudomonadati</taxon>
        <taxon>Bacteroidota</taxon>
        <taxon>Flavobacteriia</taxon>
        <taxon>Flavobacteriales</taxon>
        <taxon>Flavobacteriaceae</taxon>
        <taxon>Flavobacterium</taxon>
    </lineage>
</organism>
<dbReference type="PRINTS" id="PR00032">
    <property type="entry name" value="HTHARAC"/>
</dbReference>
<dbReference type="GO" id="GO:0043565">
    <property type="term" value="F:sequence-specific DNA binding"/>
    <property type="evidence" value="ECO:0007669"/>
    <property type="project" value="InterPro"/>
</dbReference>
<dbReference type="SUPFAM" id="SSF51215">
    <property type="entry name" value="Regulatory protein AraC"/>
    <property type="match status" value="1"/>
</dbReference>
<dbReference type="AlphaFoldDB" id="A0A066WP84"/>
<evidence type="ECO:0000256" key="1">
    <source>
        <dbReference type="ARBA" id="ARBA00023015"/>
    </source>
</evidence>
<dbReference type="InterPro" id="IPR003313">
    <property type="entry name" value="AraC-bd"/>
</dbReference>
<name>A0A066WP84_9FLAO</name>
<dbReference type="PANTHER" id="PTHR43280:SF2">
    <property type="entry name" value="HTH-TYPE TRANSCRIPTIONAL REGULATOR EXSA"/>
    <property type="match status" value="1"/>
</dbReference>
<dbReference type="EMBL" id="JNCA01000011">
    <property type="protein sequence ID" value="KDN55691.1"/>
    <property type="molecule type" value="Genomic_DNA"/>
</dbReference>
<dbReference type="InterPro" id="IPR037923">
    <property type="entry name" value="HTH-like"/>
</dbReference>
<keyword evidence="2" id="KW-0238">DNA-binding</keyword>
<feature type="domain" description="HTH araC/xylS-type" evidence="4">
    <location>
        <begin position="180"/>
        <end position="280"/>
    </location>
</feature>
<protein>
    <submittedName>
        <fullName evidence="5">AraC family transcriptional regulator</fullName>
    </submittedName>
</protein>
<dbReference type="PANTHER" id="PTHR43280">
    <property type="entry name" value="ARAC-FAMILY TRANSCRIPTIONAL REGULATOR"/>
    <property type="match status" value="1"/>
</dbReference>
<dbReference type="InterPro" id="IPR014710">
    <property type="entry name" value="RmlC-like_jellyroll"/>
</dbReference>
<keyword evidence="1" id="KW-0805">Transcription regulation</keyword>
<dbReference type="STRING" id="1492738.FEM21_12930"/>
<dbReference type="eggNOG" id="COG2207">
    <property type="taxonomic scope" value="Bacteria"/>
</dbReference>
<dbReference type="PATRIC" id="fig|1492738.3.peg.1286"/>
<evidence type="ECO:0000256" key="2">
    <source>
        <dbReference type="ARBA" id="ARBA00023125"/>
    </source>
</evidence>
<gene>
    <name evidence="5" type="ORF">FEM21_12930</name>
</gene>
<dbReference type="InterPro" id="IPR009057">
    <property type="entry name" value="Homeodomain-like_sf"/>
</dbReference>
<dbReference type="SUPFAM" id="SSF46689">
    <property type="entry name" value="Homeodomain-like"/>
    <property type="match status" value="1"/>
</dbReference>
<keyword evidence="3" id="KW-0804">Transcription</keyword>
<evidence type="ECO:0000256" key="3">
    <source>
        <dbReference type="ARBA" id="ARBA00023163"/>
    </source>
</evidence>
<proteinExistence type="predicted"/>
<dbReference type="InterPro" id="IPR020449">
    <property type="entry name" value="Tscrpt_reg_AraC-type_HTH"/>
</dbReference>